<keyword evidence="10" id="KW-1185">Reference proteome</keyword>
<evidence type="ECO:0000256" key="4">
    <source>
        <dbReference type="ARBA" id="ARBA00022777"/>
    </source>
</evidence>
<dbReference type="Gene3D" id="3.30.200.20">
    <property type="entry name" value="Phosphorylase Kinase, domain 1"/>
    <property type="match status" value="1"/>
</dbReference>
<dbReference type="Pfam" id="PF07714">
    <property type="entry name" value="PK_Tyr_Ser-Thr"/>
    <property type="match status" value="1"/>
</dbReference>
<dbReference type="InterPro" id="IPR001245">
    <property type="entry name" value="Ser-Thr/Tyr_kinase_cat_dom"/>
</dbReference>
<evidence type="ECO:0000256" key="7">
    <source>
        <dbReference type="SAM" id="Phobius"/>
    </source>
</evidence>
<keyword evidence="5 6" id="KW-0067">ATP-binding</keyword>
<evidence type="ECO:0000259" key="8">
    <source>
        <dbReference type="PROSITE" id="PS50011"/>
    </source>
</evidence>
<dbReference type="PROSITE" id="PS50011">
    <property type="entry name" value="PROTEIN_KINASE_DOM"/>
    <property type="match status" value="1"/>
</dbReference>
<evidence type="ECO:0000256" key="1">
    <source>
        <dbReference type="ARBA" id="ARBA00022527"/>
    </source>
</evidence>
<gene>
    <name evidence="9" type="ORF">V6N12_006738</name>
</gene>
<keyword evidence="3 6" id="KW-0547">Nucleotide-binding</keyword>
<organism evidence="9 10">
    <name type="scientific">Hibiscus sabdariffa</name>
    <name type="common">roselle</name>
    <dbReference type="NCBI Taxonomy" id="183260"/>
    <lineage>
        <taxon>Eukaryota</taxon>
        <taxon>Viridiplantae</taxon>
        <taxon>Streptophyta</taxon>
        <taxon>Embryophyta</taxon>
        <taxon>Tracheophyta</taxon>
        <taxon>Spermatophyta</taxon>
        <taxon>Magnoliopsida</taxon>
        <taxon>eudicotyledons</taxon>
        <taxon>Gunneridae</taxon>
        <taxon>Pentapetalae</taxon>
        <taxon>rosids</taxon>
        <taxon>malvids</taxon>
        <taxon>Malvales</taxon>
        <taxon>Malvaceae</taxon>
        <taxon>Malvoideae</taxon>
        <taxon>Hibiscus</taxon>
    </lineage>
</organism>
<evidence type="ECO:0000313" key="9">
    <source>
        <dbReference type="EMBL" id="KAK8568178.1"/>
    </source>
</evidence>
<protein>
    <recommendedName>
        <fullName evidence="8">Protein kinase domain-containing protein</fullName>
    </recommendedName>
</protein>
<accession>A0ABR2EZP7</accession>
<dbReference type="Pfam" id="PF13966">
    <property type="entry name" value="zf-RVT"/>
    <property type="match status" value="1"/>
</dbReference>
<dbReference type="PROSITE" id="PS00108">
    <property type="entry name" value="PROTEIN_KINASE_ST"/>
    <property type="match status" value="1"/>
</dbReference>
<comment type="caution">
    <text evidence="9">The sequence shown here is derived from an EMBL/GenBank/DDBJ whole genome shotgun (WGS) entry which is preliminary data.</text>
</comment>
<evidence type="ECO:0000256" key="5">
    <source>
        <dbReference type="ARBA" id="ARBA00022840"/>
    </source>
</evidence>
<dbReference type="PANTHER" id="PTHR47989:SF36">
    <property type="entry name" value="PROTEIN KINASE DOMAIN-CONTAINING PROTEIN"/>
    <property type="match status" value="1"/>
</dbReference>
<evidence type="ECO:0000256" key="3">
    <source>
        <dbReference type="ARBA" id="ARBA00022741"/>
    </source>
</evidence>
<evidence type="ECO:0000256" key="2">
    <source>
        <dbReference type="ARBA" id="ARBA00022679"/>
    </source>
</evidence>
<dbReference type="InterPro" id="IPR043891">
    <property type="entry name" value="SPARK"/>
</dbReference>
<keyword evidence="4" id="KW-0418">Kinase</keyword>
<name>A0ABR2EZP7_9ROSI</name>
<dbReference type="Gene3D" id="1.10.510.10">
    <property type="entry name" value="Transferase(Phosphotransferase) domain 1"/>
    <property type="match status" value="2"/>
</dbReference>
<keyword evidence="2" id="KW-0808">Transferase</keyword>
<dbReference type="EMBL" id="JBBPBM010000009">
    <property type="protein sequence ID" value="KAK8568178.1"/>
    <property type="molecule type" value="Genomic_DNA"/>
</dbReference>
<reference evidence="9 10" key="1">
    <citation type="journal article" date="2024" name="G3 (Bethesda)">
        <title>Genome assembly of Hibiscus sabdariffa L. provides insights into metabolisms of medicinal natural products.</title>
        <authorList>
            <person name="Kim T."/>
        </authorList>
    </citation>
    <scope>NUCLEOTIDE SEQUENCE [LARGE SCALE GENOMIC DNA]</scope>
    <source>
        <strain evidence="9">TK-2024</strain>
        <tissue evidence="9">Old leaves</tissue>
    </source>
</reference>
<keyword evidence="7" id="KW-0472">Membrane</keyword>
<feature type="domain" description="Protein kinase" evidence="8">
    <location>
        <begin position="603"/>
        <end position="912"/>
    </location>
</feature>
<dbReference type="InterPro" id="IPR008271">
    <property type="entry name" value="Ser/Thr_kinase_AS"/>
</dbReference>
<dbReference type="SUPFAM" id="SSF56112">
    <property type="entry name" value="Protein kinase-like (PK-like)"/>
    <property type="match status" value="1"/>
</dbReference>
<dbReference type="InterPro" id="IPR026960">
    <property type="entry name" value="RVT-Znf"/>
</dbReference>
<dbReference type="PROSITE" id="PS00107">
    <property type="entry name" value="PROTEIN_KINASE_ATP"/>
    <property type="match status" value="1"/>
</dbReference>
<feature type="transmembrane region" description="Helical" evidence="7">
    <location>
        <begin position="530"/>
        <end position="552"/>
    </location>
</feature>
<evidence type="ECO:0000256" key="6">
    <source>
        <dbReference type="PROSITE-ProRule" id="PRU10141"/>
    </source>
</evidence>
<evidence type="ECO:0000313" key="10">
    <source>
        <dbReference type="Proteomes" id="UP001472677"/>
    </source>
</evidence>
<dbReference type="InterPro" id="IPR017441">
    <property type="entry name" value="Protein_kinase_ATP_BS"/>
</dbReference>
<feature type="binding site" evidence="6">
    <location>
        <position position="631"/>
    </location>
    <ligand>
        <name>ATP</name>
        <dbReference type="ChEBI" id="CHEBI:30616"/>
    </ligand>
</feature>
<dbReference type="InterPro" id="IPR000719">
    <property type="entry name" value="Prot_kinase_dom"/>
</dbReference>
<proteinExistence type="predicted"/>
<keyword evidence="7" id="KW-1133">Transmembrane helix</keyword>
<keyword evidence="7" id="KW-0812">Transmembrane</keyword>
<sequence length="912" mass="100939">MIWSLRVPQRLRIFLWLTLKGRLMTNAERFRRSLCSHTICPCCQSTDESVLHVLRDCSHALEVWNRLIPPGGNASFYSGGIIDWLHSNVTRNELHLICGLPWQVLFVSIIWQLWKARNNLVFNGTPPDAGNILQRSILWARYYNECVPLTTPVCPVQPTALHWQRPSTGWVCLSTDGAVSIVTGMGSVGGIFREAIKRLNASTASSDPCSLVRSIVALRSRGWATETQWIPREGNKPAGSFLVYYGGTGLYKGNAGFPGLYWFAASFGTGSIGLHLAPISSGGFSNNDSQCEFEYLIDVATTFADCPIDMSASNFTLVASLCSNKNERGKCCRYMNAFVAFSVARYANVTGNLGVTSDLSDICIHSILQTMQLYGVPRNATNFCGFGMKIPVSYNCRDQTTVTQMVESPGFMDVTVNCKLPLSHEKKCRKCLNAGINYVHHQVGSQDNMTLSTCRDATFAALASRVDNNSAAEIANCFFQVEGFNIPPESSPSPPAPKVSPSPLVAATPSQLILGVPPNQKHHEYRLTSILGIGIGVTVAAVMVLIVLVVLIHKKSRELEDSDSTDKNSSKLVPTHRPVQKFQEGSLSMFWKYSYKETKRATCSFSTVIGRGRFGTVYKAQYSDGSMVAVKRMNKVSEQGEDEFCREIELLARLHHRHLVALRGFCIKNRERFLMYEYMSNGSLKDHLHSPGKTLLSWETRIQIAIDVANALEYLHSYCDPPLCHRDIKSSNILLDENFAAKVADFGLAHASKNGSICFKPVNTDIRGTPESTQVLLASESKLIELVDPDIKDSFDLDQLQTIVTIVRWCTQREGRARPSIKQILRLLYESSDPMQSGFIQAVEDEDYECSDGRGRIGGGNIPSSEPLFHSGDGRCLASSSSTSRSYCSKSFLLETDSPDLLKTYSPCEVNP</sequence>
<dbReference type="Proteomes" id="UP001472677">
    <property type="component" value="Unassembled WGS sequence"/>
</dbReference>
<dbReference type="PANTHER" id="PTHR47989">
    <property type="entry name" value="OS01G0750732 PROTEIN"/>
    <property type="match status" value="1"/>
</dbReference>
<keyword evidence="1" id="KW-0723">Serine/threonine-protein kinase</keyword>
<dbReference type="InterPro" id="IPR011009">
    <property type="entry name" value="Kinase-like_dom_sf"/>
</dbReference>
<dbReference type="Pfam" id="PF19160">
    <property type="entry name" value="SPARK"/>
    <property type="match status" value="1"/>
</dbReference>
<dbReference type="SMART" id="SM00220">
    <property type="entry name" value="S_TKc"/>
    <property type="match status" value="1"/>
</dbReference>